<dbReference type="PROSITE" id="PS50837">
    <property type="entry name" value="NACHT"/>
    <property type="match status" value="1"/>
</dbReference>
<dbReference type="HOGENOM" id="CLU_291332_0_0_1"/>
<keyword evidence="4" id="KW-1185">Reference proteome</keyword>
<organism evidence="4">
    <name type="scientific">Arthroderma gypseum (strain ATCC MYA-4604 / CBS 118893)</name>
    <name type="common">Microsporum gypseum</name>
    <dbReference type="NCBI Taxonomy" id="535722"/>
    <lineage>
        <taxon>Eukaryota</taxon>
        <taxon>Fungi</taxon>
        <taxon>Dikarya</taxon>
        <taxon>Ascomycota</taxon>
        <taxon>Pezizomycotina</taxon>
        <taxon>Eurotiomycetes</taxon>
        <taxon>Eurotiomycetidae</taxon>
        <taxon>Onygenales</taxon>
        <taxon>Arthrodermataceae</taxon>
        <taxon>Nannizzia</taxon>
    </lineage>
</organism>
<dbReference type="Proteomes" id="UP000002669">
    <property type="component" value="Unassembled WGS sequence"/>
</dbReference>
<dbReference type="PANTHER" id="PTHR46844:SF1">
    <property type="entry name" value="SLR5058 PROTEIN"/>
    <property type="match status" value="1"/>
</dbReference>
<dbReference type="OMA" id="LLPMDQC"/>
<evidence type="ECO:0000313" key="3">
    <source>
        <dbReference type="EMBL" id="EFR02206.1"/>
    </source>
</evidence>
<dbReference type="PANTHER" id="PTHR46844">
    <property type="entry name" value="SLR5058 PROTEIN"/>
    <property type="match status" value="1"/>
</dbReference>
<dbReference type="OrthoDB" id="4207253at2759"/>
<evidence type="ECO:0000313" key="4">
    <source>
        <dbReference type="Proteomes" id="UP000002669"/>
    </source>
</evidence>
<dbReference type="SUPFAM" id="SSF48371">
    <property type="entry name" value="ARM repeat"/>
    <property type="match status" value="2"/>
</dbReference>
<reference evidence="4" key="1">
    <citation type="journal article" date="2012" name="MBio">
        <title>Comparative genome analysis of Trichophyton rubrum and related dermatophytes reveals candidate genes involved in infection.</title>
        <authorList>
            <person name="Martinez D.A."/>
            <person name="Oliver B.G."/>
            <person name="Graeser Y."/>
            <person name="Goldberg J.M."/>
            <person name="Li W."/>
            <person name="Martinez-Rossi N.M."/>
            <person name="Monod M."/>
            <person name="Shelest E."/>
            <person name="Barton R.C."/>
            <person name="Birch E."/>
            <person name="Brakhage A.A."/>
            <person name="Chen Z."/>
            <person name="Gurr S.J."/>
            <person name="Heiman D."/>
            <person name="Heitman J."/>
            <person name="Kosti I."/>
            <person name="Rossi A."/>
            <person name="Saif S."/>
            <person name="Samalova M."/>
            <person name="Saunders C.W."/>
            <person name="Shea T."/>
            <person name="Summerbell R.C."/>
            <person name="Xu J."/>
            <person name="Young S."/>
            <person name="Zeng Q."/>
            <person name="Birren B.W."/>
            <person name="Cuomo C.A."/>
            <person name="White T.C."/>
        </authorList>
    </citation>
    <scope>NUCLEOTIDE SEQUENCE [LARGE SCALE GENOMIC DNA]</scope>
    <source>
        <strain evidence="4">ATCC MYA-4604 / CBS 118893</strain>
    </source>
</reference>
<dbReference type="InterPro" id="IPR055496">
    <property type="entry name" value="DUF7068"/>
</dbReference>
<feature type="domain" description="NACHT" evidence="2">
    <location>
        <begin position="107"/>
        <end position="205"/>
    </location>
</feature>
<dbReference type="InterPro" id="IPR027417">
    <property type="entry name" value="P-loop_NTPase"/>
</dbReference>
<dbReference type="EMBL" id="DS989825">
    <property type="protein sequence ID" value="EFR02206.1"/>
    <property type="molecule type" value="Genomic_DNA"/>
</dbReference>
<protein>
    <recommendedName>
        <fullName evidence="2">NACHT domain-containing protein</fullName>
    </recommendedName>
</protein>
<dbReference type="InParanoid" id="E4UV79"/>
<dbReference type="Pfam" id="PF05729">
    <property type="entry name" value="NACHT"/>
    <property type="match status" value="1"/>
</dbReference>
<dbReference type="Gene3D" id="1.25.10.10">
    <property type="entry name" value="Leucine-rich Repeat Variant"/>
    <property type="match status" value="2"/>
</dbReference>
<dbReference type="Pfam" id="PF13646">
    <property type="entry name" value="HEAT_2"/>
    <property type="match status" value="2"/>
</dbReference>
<proteinExistence type="predicted"/>
<evidence type="ECO:0000256" key="1">
    <source>
        <dbReference type="SAM" id="MobiDB-lite"/>
    </source>
</evidence>
<dbReference type="eggNOG" id="KOG2029">
    <property type="taxonomic scope" value="Eukaryota"/>
</dbReference>
<dbReference type="RefSeq" id="XP_003172617.1">
    <property type="nucleotide sequence ID" value="XM_003172569.1"/>
</dbReference>
<dbReference type="VEuPathDB" id="FungiDB:MGYG_05209"/>
<dbReference type="InterPro" id="IPR011989">
    <property type="entry name" value="ARM-like"/>
</dbReference>
<dbReference type="SUPFAM" id="SSF52540">
    <property type="entry name" value="P-loop containing nucleoside triphosphate hydrolases"/>
    <property type="match status" value="1"/>
</dbReference>
<evidence type="ECO:0000259" key="2">
    <source>
        <dbReference type="PROSITE" id="PS50837"/>
    </source>
</evidence>
<dbReference type="AlphaFoldDB" id="E4UV79"/>
<dbReference type="InterPro" id="IPR007111">
    <property type="entry name" value="NACHT_NTPase"/>
</dbReference>
<sequence>MEGQLNLAQVPPCTVTATEASEALKAYYTTGSLLKVERLSGKILPMESCYINLAVVRLDDTPAPHKSQSSPFSLTRNVGIELDGEDVKLCDLFNSINLSNGEKGSPKRILIRGRAGVGKSTLCKKIVHEYIHNGMWNQHFDWLVWVPLRILKNIETHGPYTLGDLFTQYFSTNPNTKDLAECAWRTITGPAKDRTLFVLDGLDEVFGQWNEGEPIQVFLDSLLAQDYVIITTRPYTLDRERLEPIDLELETIGFRPEQVMGYLENKGIVPEIVTKEIQFFLEQRPIVRELVLIPIQLDALCHSWGNAFKNEAPETMTEVYLAIVNKLWSKDRHRLQRANMETEKEARESTSPESKEEVKEAMNLIEGIAFDGIYNNKVEFGKTEWDQTHRFLKTQNMKSPGYAHLVLGKLSFLCTSDTTLKEGQQKYRFLHLTFQEFFAARHFVRHWLSNKPLLYQGPDGSTSVIIPKNFLQERKYDARYDIMWRFVAGLFHAGWDQGMVSNTPLNLFFQELEAGPRDFLGPTHQRLIMHCLSEVAGTKRRGTLECRERLESRLLRWVNFEWELCKTTELLSEPEFPVSGITTLLRDDSHIGREHVLRIVSMRPRLSEDTLSIITLLLNDKDVKVKKAAAEALKTQSNLPQAALDRLFLLPKNSRELREVATYALEKQPSIPQAILDRIILLLKHEHPGIRDVAARALVQQSNLPQATLDELILLLKDKTWESREAIIEPLRWQPPQVTLNELVSLYKDKNWEPREAAIKVLERKSTLPTLNGLILLLNDKNQEVREAIVKALKGQLTLPQATLDGLILLLKDGNWRVRWAAAEALRIQPTIPQAALDGLILLLKDEDKMVRQAATKALEEKPTLPQPTLDRLILLLKDKNQEVRWTAAKVLEKQSTLPQSALDGLILLLEDENEEVRRSAFISLRANEIFTIMPTYTAKLPLFRCWLAESFTEQISIYQHGDTLILNTPEKLKCAQLDSFSHSRFLWDVQQAQAGLETPLEYDPWIWTLFWDLFQIYPRSLDILEILEFVMALVFVIRIEILRVIYH</sequence>
<dbReference type="InterPro" id="IPR016024">
    <property type="entry name" value="ARM-type_fold"/>
</dbReference>
<dbReference type="STRING" id="535722.E4UV79"/>
<feature type="region of interest" description="Disordered" evidence="1">
    <location>
        <begin position="338"/>
        <end position="357"/>
    </location>
</feature>
<dbReference type="Pfam" id="PF23238">
    <property type="entry name" value="DUF7068"/>
    <property type="match status" value="1"/>
</dbReference>
<dbReference type="GeneID" id="10027890"/>
<name>E4UV79_ARTGP</name>
<gene>
    <name evidence="3" type="ORF">MGYG_05209</name>
</gene>
<feature type="compositionally biased region" description="Basic and acidic residues" evidence="1">
    <location>
        <begin position="340"/>
        <end position="357"/>
    </location>
</feature>
<dbReference type="Gene3D" id="3.40.50.300">
    <property type="entry name" value="P-loop containing nucleotide triphosphate hydrolases"/>
    <property type="match status" value="1"/>
</dbReference>
<accession>E4UV79</accession>